<dbReference type="InterPro" id="IPR004360">
    <property type="entry name" value="Glyas_Fos-R_dOase_dom"/>
</dbReference>
<sequence length="136" mass="15263">MKLTLHHVSFSSENVSRLDTFYRDVLQLDAVTQDIPKQEKNKGYAGQLAFRTDGAVQTHIAQKDLTVGFKTGHAVNPVERGHIAYRTDDIEAFKAHLDAQGIPYSDWGHTAAAEWHQVFFYDPDGNVIEVHQAKGD</sequence>
<dbReference type="EMBL" id="OMOR01000001">
    <property type="protein sequence ID" value="SPH22147.1"/>
    <property type="molecule type" value="Genomic_DNA"/>
</dbReference>
<evidence type="ECO:0000313" key="3">
    <source>
        <dbReference type="Proteomes" id="UP000244880"/>
    </source>
</evidence>
<protein>
    <recommendedName>
        <fullName evidence="1">VOC domain-containing protein</fullName>
    </recommendedName>
</protein>
<keyword evidence="3" id="KW-1185">Reference proteome</keyword>
<accession>A0A2R8BGB1</accession>
<evidence type="ECO:0000259" key="1">
    <source>
        <dbReference type="PROSITE" id="PS51819"/>
    </source>
</evidence>
<dbReference type="AlphaFoldDB" id="A0A2R8BGB1"/>
<name>A0A2R8BGB1_9RHOB</name>
<dbReference type="SUPFAM" id="SSF54593">
    <property type="entry name" value="Glyoxalase/Bleomycin resistance protein/Dihydroxybiphenyl dioxygenase"/>
    <property type="match status" value="1"/>
</dbReference>
<dbReference type="InterPro" id="IPR050383">
    <property type="entry name" value="GlyoxalaseI/FosfomycinResist"/>
</dbReference>
<dbReference type="Proteomes" id="UP000244880">
    <property type="component" value="Unassembled WGS sequence"/>
</dbReference>
<evidence type="ECO:0000313" key="2">
    <source>
        <dbReference type="EMBL" id="SPH22147.1"/>
    </source>
</evidence>
<gene>
    <name evidence="2" type="ORF">ASD8599_02893</name>
</gene>
<organism evidence="2 3">
    <name type="scientific">Ascidiaceihabitans donghaensis</name>
    <dbReference type="NCBI Taxonomy" id="1510460"/>
    <lineage>
        <taxon>Bacteria</taxon>
        <taxon>Pseudomonadati</taxon>
        <taxon>Pseudomonadota</taxon>
        <taxon>Alphaproteobacteria</taxon>
        <taxon>Rhodobacterales</taxon>
        <taxon>Paracoccaceae</taxon>
        <taxon>Ascidiaceihabitans</taxon>
    </lineage>
</organism>
<feature type="domain" description="VOC" evidence="1">
    <location>
        <begin position="4"/>
        <end position="133"/>
    </location>
</feature>
<dbReference type="PANTHER" id="PTHR21366">
    <property type="entry name" value="GLYOXALASE FAMILY PROTEIN"/>
    <property type="match status" value="1"/>
</dbReference>
<dbReference type="OrthoDB" id="9812656at2"/>
<dbReference type="Pfam" id="PF00903">
    <property type="entry name" value="Glyoxalase"/>
    <property type="match status" value="1"/>
</dbReference>
<dbReference type="Gene3D" id="3.10.180.10">
    <property type="entry name" value="2,3-Dihydroxybiphenyl 1,2-Dioxygenase, domain 1"/>
    <property type="match status" value="1"/>
</dbReference>
<dbReference type="InterPro" id="IPR029068">
    <property type="entry name" value="Glyas_Bleomycin-R_OHBP_Dase"/>
</dbReference>
<dbReference type="RefSeq" id="WP_108829132.1">
    <property type="nucleotide sequence ID" value="NZ_OMOR01000001.1"/>
</dbReference>
<dbReference type="PROSITE" id="PS51819">
    <property type="entry name" value="VOC"/>
    <property type="match status" value="1"/>
</dbReference>
<proteinExistence type="predicted"/>
<dbReference type="InterPro" id="IPR037523">
    <property type="entry name" value="VOC_core"/>
</dbReference>
<reference evidence="2 3" key="1">
    <citation type="submission" date="2018-03" db="EMBL/GenBank/DDBJ databases">
        <authorList>
            <person name="Keele B.F."/>
        </authorList>
    </citation>
    <scope>NUCLEOTIDE SEQUENCE [LARGE SCALE GENOMIC DNA]</scope>
    <source>
        <strain evidence="2 3">CECT 8599</strain>
    </source>
</reference>